<keyword evidence="2" id="KW-1133">Transmembrane helix</keyword>
<dbReference type="RefSeq" id="WP_014582529.1">
    <property type="nucleotide sequence ID" value="NC_017519.1"/>
</dbReference>
<keyword evidence="5" id="KW-1185">Reference proteome</keyword>
<keyword evidence="2" id="KW-0812">Transmembrane</keyword>
<feature type="transmembrane region" description="Helical" evidence="2">
    <location>
        <begin position="31"/>
        <end position="56"/>
    </location>
</feature>
<evidence type="ECO:0000259" key="3">
    <source>
        <dbReference type="Pfam" id="PF07498"/>
    </source>
</evidence>
<reference evidence="4 5" key="1">
    <citation type="journal article" date="2011" name="J. Bacteriol.">
        <title>Genome analysis of a Mycoplasma hyorhinis strain derived from a primary human melanoma cell line.</title>
        <authorList>
            <person name="Kornspan J.D."/>
            <person name="Lysnyansky I."/>
            <person name="Kahan T."/>
            <person name="Herrmann R."/>
            <person name="Rottem S."/>
            <person name="Nir-Paz R."/>
        </authorList>
    </citation>
    <scope>NUCLEOTIDE SEQUENCE [LARGE SCALE GENOMIC DNA]</scope>
    <source>
        <strain evidence="4 5">MCLD</strain>
    </source>
</reference>
<name>A0ABM5M4W8_MESHM</name>
<feature type="region of interest" description="Disordered" evidence="1">
    <location>
        <begin position="233"/>
        <end position="264"/>
    </location>
</feature>
<feature type="compositionally biased region" description="Polar residues" evidence="1">
    <location>
        <begin position="233"/>
        <end position="255"/>
    </location>
</feature>
<proteinExistence type="predicted"/>
<dbReference type="Pfam" id="PF07498">
    <property type="entry name" value="Rho_N"/>
    <property type="match status" value="1"/>
</dbReference>
<gene>
    <name evidence="4" type="ordered locus">SRH_00330</name>
</gene>
<evidence type="ECO:0000313" key="4">
    <source>
        <dbReference type="EMBL" id="AEC45635.1"/>
    </source>
</evidence>
<feature type="transmembrane region" description="Helical" evidence="2">
    <location>
        <begin position="117"/>
        <end position="142"/>
    </location>
</feature>
<accession>A0ABM5M4W8</accession>
<feature type="transmembrane region" description="Helical" evidence="2">
    <location>
        <begin position="162"/>
        <end position="183"/>
    </location>
</feature>
<organism evidence="4 5">
    <name type="scientific">Mesomycoplasma hyorhinis (strain MCLD)</name>
    <name type="common">Mycoplasma hyorhinis</name>
    <dbReference type="NCBI Taxonomy" id="936139"/>
    <lineage>
        <taxon>Bacteria</taxon>
        <taxon>Bacillati</taxon>
        <taxon>Mycoplasmatota</taxon>
        <taxon>Mycoplasmoidales</taxon>
        <taxon>Metamycoplasmataceae</taxon>
        <taxon>Mesomycoplasma</taxon>
    </lineage>
</organism>
<evidence type="ECO:0000256" key="1">
    <source>
        <dbReference type="SAM" id="MobiDB-lite"/>
    </source>
</evidence>
<sequence>MIPNFNFNFQQEKLPTVKELWDSKSEGYKKWIFYFLGAIIFLFLLNIILVILLGIASANNRLSILPAEANVNSANNTNSNQNSDIIALPVISLFFIFISLVYFLVSIVHSFKAKTFIRLGATTGAWIIISDVLFVILFIRVLTQIVQNSQQLFTGYDSNFEVSLFFVFLIITIIWTSFTYAFLFRKINFIRYKFINSFNNEAFQEQMKAMQNNPENFANIFDLFNKQNNASNNPFVNPQGMNPNGQPKSTATHQSENSKEAEARKKVENLSIDDLYSLAEKLEISSYKTMPTKELMETIIKILASN</sequence>
<dbReference type="Proteomes" id="UP000008738">
    <property type="component" value="Chromosome"/>
</dbReference>
<feature type="transmembrane region" description="Helical" evidence="2">
    <location>
        <begin position="85"/>
        <end position="105"/>
    </location>
</feature>
<dbReference type="EMBL" id="CP002669">
    <property type="protein sequence ID" value="AEC45635.1"/>
    <property type="molecule type" value="Genomic_DNA"/>
</dbReference>
<evidence type="ECO:0000256" key="2">
    <source>
        <dbReference type="SAM" id="Phobius"/>
    </source>
</evidence>
<feature type="domain" description="Rho termination factor-like N-terminal" evidence="3">
    <location>
        <begin position="268"/>
        <end position="304"/>
    </location>
</feature>
<evidence type="ECO:0000313" key="5">
    <source>
        <dbReference type="Proteomes" id="UP000008738"/>
    </source>
</evidence>
<dbReference type="InterPro" id="IPR011112">
    <property type="entry name" value="Rho-like_N"/>
</dbReference>
<protein>
    <recommendedName>
        <fullName evidence="3">Rho termination factor-like N-terminal domain-containing protein</fullName>
    </recommendedName>
</protein>
<keyword evidence="2" id="KW-0472">Membrane</keyword>